<evidence type="ECO:0000256" key="8">
    <source>
        <dbReference type="SAM" id="Phobius"/>
    </source>
</evidence>
<organism evidence="10 11">
    <name type="scientific">Ktedonosporobacter rubrisoli</name>
    <dbReference type="NCBI Taxonomy" id="2509675"/>
    <lineage>
        <taxon>Bacteria</taxon>
        <taxon>Bacillati</taxon>
        <taxon>Chloroflexota</taxon>
        <taxon>Ktedonobacteria</taxon>
        <taxon>Ktedonobacterales</taxon>
        <taxon>Ktedonosporobacteraceae</taxon>
        <taxon>Ktedonosporobacter</taxon>
    </lineage>
</organism>
<keyword evidence="6 8" id="KW-0472">Membrane</keyword>
<protein>
    <submittedName>
        <fullName evidence="10">Nitrilase</fullName>
    </submittedName>
</protein>
<dbReference type="PANTHER" id="PTHR38686:SF1">
    <property type="entry name" value="APOLIPOPROTEIN N-ACYLTRANSFERASE"/>
    <property type="match status" value="1"/>
</dbReference>
<dbReference type="AlphaFoldDB" id="A0A4V0YZU8"/>
<comment type="subcellular location">
    <subcellularLocation>
        <location evidence="1">Cell membrane</location>
        <topology evidence="1">Multi-pass membrane protein</topology>
    </subcellularLocation>
</comment>
<dbReference type="GO" id="GO:0016410">
    <property type="term" value="F:N-acyltransferase activity"/>
    <property type="evidence" value="ECO:0007669"/>
    <property type="project" value="InterPro"/>
</dbReference>
<evidence type="ECO:0000256" key="7">
    <source>
        <dbReference type="ARBA" id="ARBA00023315"/>
    </source>
</evidence>
<dbReference type="OrthoDB" id="9811121at2"/>
<evidence type="ECO:0000313" key="11">
    <source>
        <dbReference type="Proteomes" id="UP000290365"/>
    </source>
</evidence>
<gene>
    <name evidence="10" type="ORF">EPA93_35390</name>
</gene>
<reference evidence="10 11" key="1">
    <citation type="submission" date="2019-01" db="EMBL/GenBank/DDBJ databases">
        <title>Ktedonosporobacter rubrisoli SCAWS-G2.</title>
        <authorList>
            <person name="Huang Y."/>
            <person name="Yan B."/>
        </authorList>
    </citation>
    <scope>NUCLEOTIDE SEQUENCE [LARGE SCALE GENOMIC DNA]</scope>
    <source>
        <strain evidence="10 11">SCAWS-G2</strain>
    </source>
</reference>
<keyword evidence="11" id="KW-1185">Reference proteome</keyword>
<keyword evidence="3" id="KW-0808">Transferase</keyword>
<dbReference type="GO" id="GO:0042158">
    <property type="term" value="P:lipoprotein biosynthetic process"/>
    <property type="evidence" value="ECO:0007669"/>
    <property type="project" value="InterPro"/>
</dbReference>
<dbReference type="Pfam" id="PF00795">
    <property type="entry name" value="CN_hydrolase"/>
    <property type="match status" value="1"/>
</dbReference>
<dbReference type="RefSeq" id="WP_129892033.1">
    <property type="nucleotide sequence ID" value="NZ_CP035758.1"/>
</dbReference>
<feature type="transmembrane region" description="Helical" evidence="8">
    <location>
        <begin position="193"/>
        <end position="214"/>
    </location>
</feature>
<feature type="transmembrane region" description="Helical" evidence="8">
    <location>
        <begin position="17"/>
        <end position="46"/>
    </location>
</feature>
<name>A0A4V0YZU8_KTERU</name>
<feature type="transmembrane region" description="Helical" evidence="8">
    <location>
        <begin position="116"/>
        <end position="135"/>
    </location>
</feature>
<feature type="transmembrane region" description="Helical" evidence="8">
    <location>
        <begin position="58"/>
        <end position="81"/>
    </location>
</feature>
<evidence type="ECO:0000259" key="9">
    <source>
        <dbReference type="PROSITE" id="PS50263"/>
    </source>
</evidence>
<dbReference type="KEGG" id="kbs:EPA93_35390"/>
<dbReference type="PROSITE" id="PS50263">
    <property type="entry name" value="CN_HYDROLASE"/>
    <property type="match status" value="1"/>
</dbReference>
<feature type="transmembrane region" description="Helical" evidence="8">
    <location>
        <begin position="87"/>
        <end position="104"/>
    </location>
</feature>
<dbReference type="GO" id="GO:0005886">
    <property type="term" value="C:plasma membrane"/>
    <property type="evidence" value="ECO:0007669"/>
    <property type="project" value="UniProtKB-SubCell"/>
</dbReference>
<evidence type="ECO:0000256" key="3">
    <source>
        <dbReference type="ARBA" id="ARBA00022679"/>
    </source>
</evidence>
<proteinExistence type="predicted"/>
<accession>A0A4V0YZU8</accession>
<evidence type="ECO:0000256" key="2">
    <source>
        <dbReference type="ARBA" id="ARBA00022475"/>
    </source>
</evidence>
<keyword evidence="2" id="KW-1003">Cell membrane</keyword>
<dbReference type="InterPro" id="IPR004563">
    <property type="entry name" value="Apolipo_AcylTrfase"/>
</dbReference>
<evidence type="ECO:0000256" key="1">
    <source>
        <dbReference type="ARBA" id="ARBA00004651"/>
    </source>
</evidence>
<evidence type="ECO:0000256" key="4">
    <source>
        <dbReference type="ARBA" id="ARBA00022692"/>
    </source>
</evidence>
<evidence type="ECO:0000256" key="6">
    <source>
        <dbReference type="ARBA" id="ARBA00023136"/>
    </source>
</evidence>
<dbReference type="InterPro" id="IPR036526">
    <property type="entry name" value="C-N_Hydrolase_sf"/>
</dbReference>
<sequence length="519" mass="56648">MSVAPKYSARYAARGTAWIWLAVATLALICTHGNWIIALAGWLYPFCLLRFTRSQHPLLGFLVTALLLTASGLLLLIFSAIPFSVPFVLVIFVSSCFLALPFLLDRLLTQKWSSWVSTLLFPLGYVAVSYLKGLADPLGSLGSLAYTQYGDLPLLQLLSMTGISGILFIMTWFASLGNWIIEQDWAWPKIRRGVMLYMTILALIFVGGYARLLFSSQPATVRVASLGTSAPLYARAAQGQKQALKDLNARRATPAELAALRSGSTLLLNDLLARTHHEAQAGAKIVLWPECGILLLQADEQTFLGRLATAAHQDSLYLDIGVCILNDQYLPNMLDQSILFNPQGQISWRFEKAHPVPGLDSVVAGNGVVPVVSTPYGRLSTVICFDEDFPALLQQAGRSQAAILLAPSNDWQEIDPWHTNAITFRAIEEGFSLVRETNNGLSVAIDPAGRTLASVDYFHTDPQSMVALVPTQGTETLYARVGDAFAWLCCLVWLALGAGAIVTRRKRLTTKPNPEPGTA</sequence>
<dbReference type="SUPFAM" id="SSF56317">
    <property type="entry name" value="Carbon-nitrogen hydrolase"/>
    <property type="match status" value="1"/>
</dbReference>
<feature type="transmembrane region" description="Helical" evidence="8">
    <location>
        <begin position="155"/>
        <end position="181"/>
    </location>
</feature>
<keyword evidence="4 8" id="KW-0812">Transmembrane</keyword>
<feature type="transmembrane region" description="Helical" evidence="8">
    <location>
        <begin position="484"/>
        <end position="502"/>
    </location>
</feature>
<dbReference type="Gene3D" id="3.60.110.10">
    <property type="entry name" value="Carbon-nitrogen hydrolase"/>
    <property type="match status" value="1"/>
</dbReference>
<dbReference type="PANTHER" id="PTHR38686">
    <property type="entry name" value="APOLIPOPROTEIN N-ACYLTRANSFERASE"/>
    <property type="match status" value="1"/>
</dbReference>
<feature type="domain" description="CN hydrolase" evidence="9">
    <location>
        <begin position="247"/>
        <end position="471"/>
    </location>
</feature>
<evidence type="ECO:0000256" key="5">
    <source>
        <dbReference type="ARBA" id="ARBA00022989"/>
    </source>
</evidence>
<dbReference type="Proteomes" id="UP000290365">
    <property type="component" value="Chromosome"/>
</dbReference>
<keyword evidence="7" id="KW-0012">Acyltransferase</keyword>
<keyword evidence="5 8" id="KW-1133">Transmembrane helix</keyword>
<evidence type="ECO:0000313" key="10">
    <source>
        <dbReference type="EMBL" id="QBD80971.1"/>
    </source>
</evidence>
<dbReference type="EMBL" id="CP035758">
    <property type="protein sequence ID" value="QBD80971.1"/>
    <property type="molecule type" value="Genomic_DNA"/>
</dbReference>
<dbReference type="InterPro" id="IPR003010">
    <property type="entry name" value="C-N_Hydrolase"/>
</dbReference>